<evidence type="ECO:0000313" key="3">
    <source>
        <dbReference type="Proteomes" id="UP001595796"/>
    </source>
</evidence>
<reference evidence="3" key="1">
    <citation type="journal article" date="2019" name="Int. J. Syst. Evol. Microbiol.">
        <title>The Global Catalogue of Microorganisms (GCM) 10K type strain sequencing project: providing services to taxonomists for standard genome sequencing and annotation.</title>
        <authorList>
            <consortium name="The Broad Institute Genomics Platform"/>
            <consortium name="The Broad Institute Genome Sequencing Center for Infectious Disease"/>
            <person name="Wu L."/>
            <person name="Ma J."/>
        </authorList>
    </citation>
    <scope>NUCLEOTIDE SEQUENCE [LARGE SCALE GENOMIC DNA]</scope>
    <source>
        <strain evidence="3">CGMCC 1.16444</strain>
    </source>
</reference>
<evidence type="ECO:0000313" key="2">
    <source>
        <dbReference type="EMBL" id="MFC5067720.1"/>
    </source>
</evidence>
<evidence type="ECO:0000256" key="1">
    <source>
        <dbReference type="SAM" id="MobiDB-lite"/>
    </source>
</evidence>
<evidence type="ECO:0008006" key="4">
    <source>
        <dbReference type="Google" id="ProtNLM"/>
    </source>
</evidence>
<feature type="region of interest" description="Disordered" evidence="1">
    <location>
        <begin position="81"/>
        <end position="112"/>
    </location>
</feature>
<comment type="caution">
    <text evidence="2">The sequence shown here is derived from an EMBL/GenBank/DDBJ whole genome shotgun (WGS) entry which is preliminary data.</text>
</comment>
<gene>
    <name evidence="2" type="ORF">ACFPFW_06785</name>
</gene>
<feature type="compositionally biased region" description="Basic and acidic residues" evidence="1">
    <location>
        <begin position="89"/>
        <end position="112"/>
    </location>
</feature>
<proteinExistence type="predicted"/>
<name>A0ABV9Z1V0_9HYPH</name>
<sequence length="112" mass="12856">MNTVWKRAAIHALTTLVRKHPRAAFDAGAAGVKRAAQEFWKSKRAVSEQMNPTKTADWSDLDDADREALADFAKSEGRRFRDTQLSSRLRSEVGSDERREDQQEHQADYDRH</sequence>
<organism evidence="2 3">
    <name type="scientific">Flaviflagellibacter deserti</name>
    <dbReference type="NCBI Taxonomy" id="2267266"/>
    <lineage>
        <taxon>Bacteria</taxon>
        <taxon>Pseudomonadati</taxon>
        <taxon>Pseudomonadota</taxon>
        <taxon>Alphaproteobacteria</taxon>
        <taxon>Hyphomicrobiales</taxon>
        <taxon>Flaviflagellibacter</taxon>
    </lineage>
</organism>
<accession>A0ABV9Z1V0</accession>
<dbReference type="Proteomes" id="UP001595796">
    <property type="component" value="Unassembled WGS sequence"/>
</dbReference>
<protein>
    <recommendedName>
        <fullName evidence="4">Cation transport regulator ChaB</fullName>
    </recommendedName>
</protein>
<dbReference type="RefSeq" id="WP_114958170.1">
    <property type="nucleotide sequence ID" value="NZ_JBHSJF010000005.1"/>
</dbReference>
<keyword evidence="3" id="KW-1185">Reference proteome</keyword>
<dbReference type="EMBL" id="JBHSJF010000005">
    <property type="protein sequence ID" value="MFC5067720.1"/>
    <property type="molecule type" value="Genomic_DNA"/>
</dbReference>